<accession>A0A1Y1IT53</accession>
<keyword evidence="1" id="KW-0479">Metal-binding</keyword>
<evidence type="ECO:0000256" key="1">
    <source>
        <dbReference type="ARBA" id="ARBA00022723"/>
    </source>
</evidence>
<gene>
    <name evidence="4" type="ORF">KFL_011110030</name>
</gene>
<keyword evidence="3" id="KW-0862">Zinc</keyword>
<proteinExistence type="predicted"/>
<keyword evidence="2" id="KW-0863">Zinc-finger</keyword>
<dbReference type="PROSITE" id="PS00518">
    <property type="entry name" value="ZF_RING_1"/>
    <property type="match status" value="1"/>
</dbReference>
<dbReference type="AlphaFoldDB" id="A0A1Y1IT53"/>
<dbReference type="EMBL" id="DF238060">
    <property type="protein sequence ID" value="GAQ92729.1"/>
    <property type="molecule type" value="Genomic_DNA"/>
</dbReference>
<reference evidence="4 5" key="1">
    <citation type="journal article" date="2014" name="Nat. Commun.">
        <title>Klebsormidium flaccidum genome reveals primary factors for plant terrestrial adaptation.</title>
        <authorList>
            <person name="Hori K."/>
            <person name="Maruyama F."/>
            <person name="Fujisawa T."/>
            <person name="Togashi T."/>
            <person name="Yamamoto N."/>
            <person name="Seo M."/>
            <person name="Sato S."/>
            <person name="Yamada T."/>
            <person name="Mori H."/>
            <person name="Tajima N."/>
            <person name="Moriyama T."/>
            <person name="Ikeuchi M."/>
            <person name="Watanabe M."/>
            <person name="Wada H."/>
            <person name="Kobayashi K."/>
            <person name="Saito M."/>
            <person name="Masuda T."/>
            <person name="Sasaki-Sekimoto Y."/>
            <person name="Mashiguchi K."/>
            <person name="Awai K."/>
            <person name="Shimojima M."/>
            <person name="Masuda S."/>
            <person name="Iwai M."/>
            <person name="Nobusawa T."/>
            <person name="Narise T."/>
            <person name="Kondo S."/>
            <person name="Saito H."/>
            <person name="Sato R."/>
            <person name="Murakawa M."/>
            <person name="Ihara Y."/>
            <person name="Oshima-Yamada Y."/>
            <person name="Ohtaka K."/>
            <person name="Satoh M."/>
            <person name="Sonobe K."/>
            <person name="Ishii M."/>
            <person name="Ohtani R."/>
            <person name="Kanamori-Sato M."/>
            <person name="Honoki R."/>
            <person name="Miyazaki D."/>
            <person name="Mochizuki H."/>
            <person name="Umetsu J."/>
            <person name="Higashi K."/>
            <person name="Shibata D."/>
            <person name="Kamiya Y."/>
            <person name="Sato N."/>
            <person name="Nakamura Y."/>
            <person name="Tabata S."/>
            <person name="Ida S."/>
            <person name="Kurokawa K."/>
            <person name="Ohta H."/>
        </authorList>
    </citation>
    <scope>NUCLEOTIDE SEQUENCE [LARGE SCALE GENOMIC DNA]</scope>
    <source>
        <strain evidence="4 5">NIES-2285</strain>
    </source>
</reference>
<name>A0A1Y1IT53_KLENI</name>
<sequence>MAQSYFVSGPQQYLISEGRLYVAATPLEAKDLKATSSKRRRVHAESSASLPVSPDSLVQSITSSVTASVTSTTQLLLKQLELDDALVWSQTVKLAAGICSSRPGILVQALQKCESRVSLLDDIASIFIDSLAVHPSPLGPLPPLHQWPAPCLIIWEVEGSTFIHPLICPTSSYPSLDSYLGEVNDPTHLQEQLNAWLRYWKPLFPRYMWPTMRAALASQKEKMYKLGVGQSLEHTAKLRLHRAKLAYDRRRATLGDFTDETLQNLEDEAFEKQFDYDDLLLANRGLLDWYRSTSFFLTGRTTSTACMGGMEYPAVNTLEASLFGADCLPTLQEDTSPFFGVIGVDDKSQVFAPVWGMLMAWVAQGGLQEWLPQAESFEESLRLLREREIKKVWDIWASTPNADSAALLKGWMEGPGAVFPAMVANMQSPPVGLPPVHEEAAIHAQLRATNPARGDCRYKLDREALYGWPRMAACALCGMEDVDQLSSLYSSCAHTICSVCYTVTHQASSINGPPQCAVRCGGSGHVNPEPRHDPATVIEFSCASLS</sequence>
<evidence type="ECO:0000313" key="4">
    <source>
        <dbReference type="EMBL" id="GAQ92729.1"/>
    </source>
</evidence>
<organism evidence="4 5">
    <name type="scientific">Klebsormidium nitens</name>
    <name type="common">Green alga</name>
    <name type="synonym">Ulothrix nitens</name>
    <dbReference type="NCBI Taxonomy" id="105231"/>
    <lineage>
        <taxon>Eukaryota</taxon>
        <taxon>Viridiplantae</taxon>
        <taxon>Streptophyta</taxon>
        <taxon>Klebsormidiophyceae</taxon>
        <taxon>Klebsormidiales</taxon>
        <taxon>Klebsormidiaceae</taxon>
        <taxon>Klebsormidium</taxon>
    </lineage>
</organism>
<dbReference type="InterPro" id="IPR017907">
    <property type="entry name" value="Znf_RING_CS"/>
</dbReference>
<keyword evidence="5" id="KW-1185">Reference proteome</keyword>
<evidence type="ECO:0000256" key="3">
    <source>
        <dbReference type="ARBA" id="ARBA00022833"/>
    </source>
</evidence>
<evidence type="ECO:0000256" key="2">
    <source>
        <dbReference type="ARBA" id="ARBA00022771"/>
    </source>
</evidence>
<protein>
    <recommendedName>
        <fullName evidence="6">RING-type domain-containing protein</fullName>
    </recommendedName>
</protein>
<evidence type="ECO:0008006" key="6">
    <source>
        <dbReference type="Google" id="ProtNLM"/>
    </source>
</evidence>
<evidence type="ECO:0000313" key="5">
    <source>
        <dbReference type="Proteomes" id="UP000054558"/>
    </source>
</evidence>
<dbReference type="GO" id="GO:0008270">
    <property type="term" value="F:zinc ion binding"/>
    <property type="evidence" value="ECO:0007669"/>
    <property type="project" value="UniProtKB-KW"/>
</dbReference>
<dbReference type="Proteomes" id="UP000054558">
    <property type="component" value="Unassembled WGS sequence"/>
</dbReference>